<dbReference type="FunFam" id="2.60.120.200:FF:000025">
    <property type="entry name" value="Xyloglucan endotransglucosylase/hydrolase"/>
    <property type="match status" value="1"/>
</dbReference>
<dbReference type="Gene3D" id="2.60.120.200">
    <property type="match status" value="1"/>
</dbReference>
<dbReference type="GO" id="GO:0004553">
    <property type="term" value="F:hydrolase activity, hydrolyzing O-glycosyl compounds"/>
    <property type="evidence" value="ECO:0007669"/>
    <property type="project" value="InterPro"/>
</dbReference>
<comment type="function">
    <text evidence="8">Catalyzes xyloglucan endohydrolysis (XEH) and/or endotransglycosylation (XET). Cleaves and religates xyloglucan polymers, an essential constituent of the primary cell wall, and thereby participates in cell wall construction of growing tissues.</text>
</comment>
<dbReference type="GO" id="GO:0016762">
    <property type="term" value="F:xyloglucan:xyloglucosyl transferase activity"/>
    <property type="evidence" value="ECO:0007669"/>
    <property type="project" value="UniProtKB-EC"/>
</dbReference>
<proteinExistence type="inferred from homology"/>
<dbReference type="InterPro" id="IPR044791">
    <property type="entry name" value="Beta-glucanase/XTH"/>
</dbReference>
<dbReference type="Proteomes" id="UP001327560">
    <property type="component" value="Chromosome 5"/>
</dbReference>
<evidence type="ECO:0000256" key="2">
    <source>
        <dbReference type="ARBA" id="ARBA00022801"/>
    </source>
</evidence>
<dbReference type="GO" id="GO:0042546">
    <property type="term" value="P:cell wall biogenesis"/>
    <property type="evidence" value="ECO:0007669"/>
    <property type="project" value="InterPro"/>
</dbReference>
<dbReference type="InterPro" id="IPR008263">
    <property type="entry name" value="GH16_AS"/>
</dbReference>
<keyword evidence="2 8" id="KW-0378">Hydrolase</keyword>
<dbReference type="Pfam" id="PF06955">
    <property type="entry name" value="XET_C"/>
    <property type="match status" value="1"/>
</dbReference>
<dbReference type="GO" id="GO:0071555">
    <property type="term" value="P:cell wall organization"/>
    <property type="evidence" value="ECO:0007669"/>
    <property type="project" value="UniProtKB-KW"/>
</dbReference>
<dbReference type="EC" id="2.4.1.207" evidence="8"/>
<dbReference type="GO" id="GO:0048046">
    <property type="term" value="C:apoplast"/>
    <property type="evidence" value="ECO:0007669"/>
    <property type="project" value="UniProtKB-SubCell"/>
</dbReference>
<comment type="subcellular location">
    <subcellularLocation>
        <location evidence="8">Secreted</location>
        <location evidence="8">Cell wall</location>
    </subcellularLocation>
    <subcellularLocation>
        <location evidence="8">Secreted</location>
        <location evidence="8">Extracellular space</location>
        <location evidence="8">Apoplast</location>
    </subcellularLocation>
</comment>
<evidence type="ECO:0000256" key="7">
    <source>
        <dbReference type="PIRSR" id="PIRSR005604-2"/>
    </source>
</evidence>
<dbReference type="GO" id="GO:0010411">
    <property type="term" value="P:xyloglucan metabolic process"/>
    <property type="evidence" value="ECO:0007669"/>
    <property type="project" value="InterPro"/>
</dbReference>
<evidence type="ECO:0000256" key="3">
    <source>
        <dbReference type="ARBA" id="ARBA00023157"/>
    </source>
</evidence>
<feature type="signal peptide" evidence="8">
    <location>
        <begin position="1"/>
        <end position="30"/>
    </location>
</feature>
<comment type="PTM">
    <text evidence="8">Contains at least one intrachain disulfide bond essential for its enzymatic activity.</text>
</comment>
<dbReference type="PROSITE" id="PS01034">
    <property type="entry name" value="GH16_1"/>
    <property type="match status" value="1"/>
</dbReference>
<evidence type="ECO:0000313" key="11">
    <source>
        <dbReference type="Proteomes" id="UP001327560"/>
    </source>
</evidence>
<evidence type="ECO:0000313" key="10">
    <source>
        <dbReference type="EMBL" id="WOL09320.1"/>
    </source>
</evidence>
<keyword evidence="8" id="KW-0052">Apoplast</keyword>
<evidence type="ECO:0000256" key="8">
    <source>
        <dbReference type="RuleBase" id="RU361120"/>
    </source>
</evidence>
<organism evidence="10 11">
    <name type="scientific">Canna indica</name>
    <name type="common">Indian-shot</name>
    <dbReference type="NCBI Taxonomy" id="4628"/>
    <lineage>
        <taxon>Eukaryota</taxon>
        <taxon>Viridiplantae</taxon>
        <taxon>Streptophyta</taxon>
        <taxon>Embryophyta</taxon>
        <taxon>Tracheophyta</taxon>
        <taxon>Spermatophyta</taxon>
        <taxon>Magnoliopsida</taxon>
        <taxon>Liliopsida</taxon>
        <taxon>Zingiberales</taxon>
        <taxon>Cannaceae</taxon>
        <taxon>Canna</taxon>
    </lineage>
</organism>
<dbReference type="Pfam" id="PF00722">
    <property type="entry name" value="Glyco_hydro_16"/>
    <property type="match status" value="1"/>
</dbReference>
<dbReference type="CDD" id="cd02176">
    <property type="entry name" value="GH16_XET"/>
    <property type="match status" value="1"/>
</dbReference>
<keyword evidence="11" id="KW-1185">Reference proteome</keyword>
<keyword evidence="8" id="KW-0964">Secreted</keyword>
<dbReference type="SUPFAM" id="SSF49899">
    <property type="entry name" value="Concanavalin A-like lectins/glucanases"/>
    <property type="match status" value="1"/>
</dbReference>
<dbReference type="EMBL" id="CP136894">
    <property type="protein sequence ID" value="WOL09320.1"/>
    <property type="molecule type" value="Genomic_DNA"/>
</dbReference>
<evidence type="ECO:0000259" key="9">
    <source>
        <dbReference type="PROSITE" id="PS51762"/>
    </source>
</evidence>
<keyword evidence="4" id="KW-0325">Glycoprotein</keyword>
<evidence type="ECO:0000256" key="4">
    <source>
        <dbReference type="ARBA" id="ARBA00023180"/>
    </source>
</evidence>
<evidence type="ECO:0000256" key="6">
    <source>
        <dbReference type="PIRSR" id="PIRSR005604-1"/>
    </source>
</evidence>
<evidence type="ECO:0000256" key="1">
    <source>
        <dbReference type="ARBA" id="ARBA00022679"/>
    </source>
</evidence>
<keyword evidence="1 8" id="KW-0808">Transferase</keyword>
<sequence length="284" mass="31598">MANTDRMHLVAAALLVLVLLDSCSLLLVHANFGNDTVASWGAQNVVISPDGQNLTLTLNNQTGCRIDSINQFMFGSIEMQIKLVQGNSAGTVTSYYMSSDGTHHDEIDFEFLGNSTGQPYVIHTNVFANGTGNREQQFYPWFDPSSSFHNYTIHWNPSQIVWSIDGTPIRVFRNYENLGVPFPRRQAMKAYSSIWNGEDWATQGGRVKIDWSSAPFVASYTHLGLRACLSSDVQCVSAFPATNLTSDQQTAMANIRSSYMMYDYCKDATRFNGVVPLECSQPQN</sequence>
<protein>
    <recommendedName>
        <fullName evidence="8">Xyloglucan endotransglucosylase/hydrolase</fullName>
        <ecNumber evidence="8">2.4.1.207</ecNumber>
    </recommendedName>
</protein>
<dbReference type="AlphaFoldDB" id="A0AAQ3KK57"/>
<evidence type="ECO:0000256" key="5">
    <source>
        <dbReference type="ARBA" id="ARBA00023295"/>
    </source>
</evidence>
<feature type="glycosylation site" description="N-linked (GlcNAc...) asparagine" evidence="7">
    <location>
        <position position="114"/>
    </location>
</feature>
<gene>
    <name evidence="10" type="ORF">Cni_G18073</name>
</gene>
<feature type="chain" id="PRO_5042661344" description="Xyloglucan endotransglucosylase/hydrolase" evidence="8">
    <location>
        <begin position="31"/>
        <end position="284"/>
    </location>
</feature>
<feature type="domain" description="GH16" evidence="9">
    <location>
        <begin position="1"/>
        <end position="220"/>
    </location>
</feature>
<keyword evidence="8" id="KW-0134">Cell wall</keyword>
<dbReference type="InterPro" id="IPR016455">
    <property type="entry name" value="XTH"/>
</dbReference>
<dbReference type="InterPro" id="IPR000757">
    <property type="entry name" value="Beta-glucanase-like"/>
</dbReference>
<accession>A0AAQ3KK57</accession>
<keyword evidence="8" id="KW-0961">Cell wall biogenesis/degradation</keyword>
<comment type="similarity">
    <text evidence="8">Belongs to the glycosyl hydrolase 16 family.</text>
</comment>
<dbReference type="PIRSF" id="PIRSF005604">
    <property type="entry name" value="XET"/>
    <property type="match status" value="1"/>
</dbReference>
<feature type="active site" description="Nucleophile" evidence="6">
    <location>
        <position position="106"/>
    </location>
</feature>
<dbReference type="InterPro" id="IPR013320">
    <property type="entry name" value="ConA-like_dom_sf"/>
</dbReference>
<keyword evidence="8" id="KW-0732">Signal</keyword>
<dbReference type="PROSITE" id="PS51762">
    <property type="entry name" value="GH16_2"/>
    <property type="match status" value="1"/>
</dbReference>
<dbReference type="InterPro" id="IPR010713">
    <property type="entry name" value="XET_C"/>
</dbReference>
<dbReference type="PANTHER" id="PTHR31062">
    <property type="entry name" value="XYLOGLUCAN ENDOTRANSGLUCOSYLASE/HYDROLASE PROTEIN 8-RELATED"/>
    <property type="match status" value="1"/>
</dbReference>
<keyword evidence="5 8" id="KW-0326">Glycosidase</keyword>
<keyword evidence="3" id="KW-1015">Disulfide bond</keyword>
<feature type="active site" description="Proton donor" evidence="6">
    <location>
        <position position="110"/>
    </location>
</feature>
<reference evidence="10 11" key="1">
    <citation type="submission" date="2023-10" db="EMBL/GenBank/DDBJ databases">
        <title>Chromosome-scale genome assembly provides insights into flower coloration mechanisms of Canna indica.</title>
        <authorList>
            <person name="Li C."/>
        </authorList>
    </citation>
    <scope>NUCLEOTIDE SEQUENCE [LARGE SCALE GENOMIC DNA]</scope>
    <source>
        <tissue evidence="10">Flower</tissue>
    </source>
</reference>
<name>A0AAQ3KK57_9LILI</name>